<protein>
    <submittedName>
        <fullName evidence="1">Uncharacterized protein</fullName>
    </submittedName>
</protein>
<dbReference type="AlphaFoldDB" id="X6NVE0"/>
<name>X6NVE0_RETFI</name>
<keyword evidence="2" id="KW-1185">Reference proteome</keyword>
<proteinExistence type="predicted"/>
<evidence type="ECO:0000313" key="1">
    <source>
        <dbReference type="EMBL" id="ETO30275.1"/>
    </source>
</evidence>
<comment type="caution">
    <text evidence="1">The sequence shown here is derived from an EMBL/GenBank/DDBJ whole genome shotgun (WGS) entry which is preliminary data.</text>
</comment>
<sequence length="187" mass="21172">MSKEKIDKYLESIPLKRDSISRLLLTLMSPGDNTVILRCHIRELVHSLRALEYKIATQAGQSIPNPEGAYWREVGEDAGSIKSTAQLELDQRSKLVELCLKNQTLKQRSKHIKTSRKIASTEFVGNVWREMGILEQTGARPQEIRPGHFWDQTLTIPLTEPLVLGGVQFLKTIATSKKLLNNADRIQ</sequence>
<dbReference type="Proteomes" id="UP000023152">
    <property type="component" value="Unassembled WGS sequence"/>
</dbReference>
<accession>X6NVE0</accession>
<dbReference type="EMBL" id="ASPP01005578">
    <property type="protein sequence ID" value="ETO30275.1"/>
    <property type="molecule type" value="Genomic_DNA"/>
</dbReference>
<organism evidence="1 2">
    <name type="scientific">Reticulomyxa filosa</name>
    <dbReference type="NCBI Taxonomy" id="46433"/>
    <lineage>
        <taxon>Eukaryota</taxon>
        <taxon>Sar</taxon>
        <taxon>Rhizaria</taxon>
        <taxon>Retaria</taxon>
        <taxon>Foraminifera</taxon>
        <taxon>Monothalamids</taxon>
        <taxon>Reticulomyxidae</taxon>
        <taxon>Reticulomyxa</taxon>
    </lineage>
</organism>
<evidence type="ECO:0000313" key="2">
    <source>
        <dbReference type="Proteomes" id="UP000023152"/>
    </source>
</evidence>
<reference evidence="1 2" key="1">
    <citation type="journal article" date="2013" name="Curr. Biol.">
        <title>The Genome of the Foraminiferan Reticulomyxa filosa.</title>
        <authorList>
            <person name="Glockner G."/>
            <person name="Hulsmann N."/>
            <person name="Schleicher M."/>
            <person name="Noegel A.A."/>
            <person name="Eichinger L."/>
            <person name="Gallinger C."/>
            <person name="Pawlowski J."/>
            <person name="Sierra R."/>
            <person name="Euteneuer U."/>
            <person name="Pillet L."/>
            <person name="Moustafa A."/>
            <person name="Platzer M."/>
            <person name="Groth M."/>
            <person name="Szafranski K."/>
            <person name="Schliwa M."/>
        </authorList>
    </citation>
    <scope>NUCLEOTIDE SEQUENCE [LARGE SCALE GENOMIC DNA]</scope>
</reference>
<gene>
    <name evidence="1" type="ORF">RFI_06846</name>
</gene>